<gene>
    <name evidence="1" type="ORF">BN1205_065020</name>
</gene>
<reference evidence="1" key="1">
    <citation type="journal article" date="2015" name="PLoS ONE">
        <title>Comprehensive Evaluation of Toxoplasma gondii VEG and Neospora caninum LIV Genomes with Tachyzoite Stage Transcriptome and Proteome Defines Novel Transcript Features.</title>
        <authorList>
            <person name="Ramaprasad A."/>
            <person name="Mourier T."/>
            <person name="Naeem R."/>
            <person name="Malas T.B."/>
            <person name="Moussa E."/>
            <person name="Panigrahi A."/>
            <person name="Vermont S.J."/>
            <person name="Otto T.D."/>
            <person name="Wastling J."/>
            <person name="Pain A."/>
        </authorList>
    </citation>
    <scope>NUCLEOTIDE SEQUENCE</scope>
    <source>
        <strain evidence="1">VEG</strain>
    </source>
</reference>
<accession>A0A0F7V5W9</accession>
<evidence type="ECO:0000313" key="1">
    <source>
        <dbReference type="EMBL" id="CEL76672.1"/>
    </source>
</evidence>
<name>A0A0F7V5W9_TOXGV</name>
<proteinExistence type="predicted"/>
<protein>
    <submittedName>
        <fullName evidence="1">Uncharacterized protein</fullName>
    </submittedName>
</protein>
<dbReference type="AlphaFoldDB" id="A0A0F7V5W9"/>
<dbReference type="EMBL" id="LN714500">
    <property type="protein sequence ID" value="CEL76672.1"/>
    <property type="molecule type" value="Genomic_DNA"/>
</dbReference>
<organism evidence="1">
    <name type="scientific">Toxoplasma gondii (strain ATCC 50861 / VEG)</name>
    <dbReference type="NCBI Taxonomy" id="432359"/>
    <lineage>
        <taxon>Eukaryota</taxon>
        <taxon>Sar</taxon>
        <taxon>Alveolata</taxon>
        <taxon>Apicomplexa</taxon>
        <taxon>Conoidasida</taxon>
        <taxon>Coccidia</taxon>
        <taxon>Eucoccidiorida</taxon>
        <taxon>Eimeriorina</taxon>
        <taxon>Sarcocystidae</taxon>
        <taxon>Toxoplasma</taxon>
    </lineage>
</organism>
<sequence>MPVRIQRVEWRRDIGKCDVSKKAVATASSIVNFPLFASDKMKGRGPVVPSPDSLLSVRSDLQGNSKSAFFSLGRKAFLPLFVALILRSCSRLLVASSIQTLFQFSSRMLYARPTRLCVATTTKQYRAQETAFPLSFCASPGVRSSGGQRVGVRLPQLSYQRFPSRLDFLFRFLSTGGYLPRGRLNF</sequence>